<evidence type="ECO:0000313" key="16">
    <source>
        <dbReference type="EMBL" id="GIX72910.1"/>
    </source>
</evidence>
<name>A0AAV4MKR2_CAEEX</name>
<evidence type="ECO:0000256" key="8">
    <source>
        <dbReference type="ARBA" id="ARBA00023002"/>
    </source>
</evidence>
<accession>A0AAV4MKR2</accession>
<feature type="compositionally biased region" description="Polar residues" evidence="14">
    <location>
        <begin position="19"/>
        <end position="28"/>
    </location>
</feature>
<feature type="region of interest" description="Disordered" evidence="14">
    <location>
        <begin position="19"/>
        <end position="40"/>
    </location>
</feature>
<protein>
    <submittedName>
        <fullName evidence="16">Stearoyl-CoA desaturase 5</fullName>
    </submittedName>
</protein>
<evidence type="ECO:0000256" key="6">
    <source>
        <dbReference type="ARBA" id="ARBA00022832"/>
    </source>
</evidence>
<evidence type="ECO:0000256" key="13">
    <source>
        <dbReference type="RuleBase" id="RU000581"/>
    </source>
</evidence>
<evidence type="ECO:0000256" key="2">
    <source>
        <dbReference type="ARBA" id="ARBA00009295"/>
    </source>
</evidence>
<organism evidence="16 17">
    <name type="scientific">Caerostris extrusa</name>
    <name type="common">Bark spider</name>
    <name type="synonym">Caerostris bankana</name>
    <dbReference type="NCBI Taxonomy" id="172846"/>
    <lineage>
        <taxon>Eukaryota</taxon>
        <taxon>Metazoa</taxon>
        <taxon>Ecdysozoa</taxon>
        <taxon>Arthropoda</taxon>
        <taxon>Chelicerata</taxon>
        <taxon>Arachnida</taxon>
        <taxon>Araneae</taxon>
        <taxon>Araneomorphae</taxon>
        <taxon>Entelegynae</taxon>
        <taxon>Araneoidea</taxon>
        <taxon>Araneidae</taxon>
        <taxon>Caerostris</taxon>
    </lineage>
</organism>
<dbReference type="InterPro" id="IPR015876">
    <property type="entry name" value="Acyl-CoA_DS"/>
</dbReference>
<dbReference type="GO" id="GO:0004768">
    <property type="term" value="F:stearoyl-CoA 9-desaturase activity"/>
    <property type="evidence" value="ECO:0007669"/>
    <property type="project" value="TreeGrafter"/>
</dbReference>
<evidence type="ECO:0000256" key="1">
    <source>
        <dbReference type="ARBA" id="ARBA00004141"/>
    </source>
</evidence>
<evidence type="ECO:0000256" key="7">
    <source>
        <dbReference type="ARBA" id="ARBA00022989"/>
    </source>
</evidence>
<dbReference type="Proteomes" id="UP001054945">
    <property type="component" value="Unassembled WGS sequence"/>
</dbReference>
<dbReference type="GO" id="GO:0005506">
    <property type="term" value="F:iron ion binding"/>
    <property type="evidence" value="ECO:0007669"/>
    <property type="project" value="TreeGrafter"/>
</dbReference>
<dbReference type="EMBL" id="BPLR01002357">
    <property type="protein sequence ID" value="GIX72910.1"/>
    <property type="molecule type" value="Genomic_DNA"/>
</dbReference>
<evidence type="ECO:0000313" key="17">
    <source>
        <dbReference type="Proteomes" id="UP001054945"/>
    </source>
</evidence>
<keyword evidence="10" id="KW-0443">Lipid metabolism</keyword>
<dbReference type="InterPro" id="IPR001522">
    <property type="entry name" value="FADS-1_CS"/>
</dbReference>
<keyword evidence="5" id="KW-0479">Metal-binding</keyword>
<dbReference type="GO" id="GO:0006636">
    <property type="term" value="P:unsaturated fatty acid biosynthetic process"/>
    <property type="evidence" value="ECO:0007669"/>
    <property type="project" value="TreeGrafter"/>
</dbReference>
<evidence type="ECO:0000256" key="9">
    <source>
        <dbReference type="ARBA" id="ARBA00023004"/>
    </source>
</evidence>
<comment type="cofactor">
    <cofactor evidence="13">
        <name>Fe(2+)</name>
        <dbReference type="ChEBI" id="CHEBI:29033"/>
    </cofactor>
</comment>
<evidence type="ECO:0000256" key="15">
    <source>
        <dbReference type="SAM" id="Phobius"/>
    </source>
</evidence>
<dbReference type="GO" id="GO:0005789">
    <property type="term" value="C:endoplasmic reticulum membrane"/>
    <property type="evidence" value="ECO:0007669"/>
    <property type="project" value="TreeGrafter"/>
</dbReference>
<keyword evidence="12 13" id="KW-0275">Fatty acid biosynthesis</keyword>
<keyword evidence="8 13" id="KW-0560">Oxidoreductase</keyword>
<keyword evidence="7 15" id="KW-1133">Transmembrane helix</keyword>
<evidence type="ECO:0000256" key="5">
    <source>
        <dbReference type="ARBA" id="ARBA00022723"/>
    </source>
</evidence>
<proteinExistence type="inferred from homology"/>
<comment type="similarity">
    <text evidence="2 13">Belongs to the fatty acid desaturase type 1 family.</text>
</comment>
<dbReference type="PROSITE" id="PS00476">
    <property type="entry name" value="FATTY_ACID_DESATUR_1"/>
    <property type="match status" value="1"/>
</dbReference>
<evidence type="ECO:0000256" key="12">
    <source>
        <dbReference type="ARBA" id="ARBA00023160"/>
    </source>
</evidence>
<evidence type="ECO:0000256" key="11">
    <source>
        <dbReference type="ARBA" id="ARBA00023136"/>
    </source>
</evidence>
<sequence length="310" mass="36112">MSTPVRPCPSRRQLSLTTWNRPQRNLQHPSRGPPPTSATRWKTTTLWTRIEACRESRVEKRRSVCLPPSSRHLWSVPHVHLLHVADECLHIHYAFIQLLGCGPATTGYTINTQRLTLTPQRHERFFFSHIGWLLCRKHPEVIKKGKKIDLSDLMADPVVRFHRKYYLPLVITCAFVLTTLVPMYLWNETFLNSLFVATFFRYCFSLHQTWLVNSAAHMWGSRPYDVNISPRENVLVVLGAVGEGFHNYHHTFPYDYAASEYGIKNNFTTFFIDIMAWLGLAYDRKTASRSMISERKLRTGENRPKGQFHV</sequence>
<evidence type="ECO:0000256" key="14">
    <source>
        <dbReference type="SAM" id="MobiDB-lite"/>
    </source>
</evidence>
<evidence type="ECO:0000256" key="10">
    <source>
        <dbReference type="ARBA" id="ARBA00023098"/>
    </source>
</evidence>
<keyword evidence="11 15" id="KW-0472">Membrane</keyword>
<gene>
    <name evidence="16" type="primary">SCD5</name>
    <name evidence="16" type="ORF">CEXT_367131</name>
</gene>
<keyword evidence="3 13" id="KW-0444">Lipid biosynthesis</keyword>
<dbReference type="CDD" id="cd03505">
    <property type="entry name" value="Delta9-FADS-like"/>
    <property type="match status" value="1"/>
</dbReference>
<evidence type="ECO:0000256" key="3">
    <source>
        <dbReference type="ARBA" id="ARBA00022516"/>
    </source>
</evidence>
<comment type="subcellular location">
    <subcellularLocation>
        <location evidence="1">Membrane</location>
        <topology evidence="1">Multi-pass membrane protein</topology>
    </subcellularLocation>
</comment>
<keyword evidence="17" id="KW-1185">Reference proteome</keyword>
<dbReference type="AlphaFoldDB" id="A0AAV4MKR2"/>
<evidence type="ECO:0000256" key="4">
    <source>
        <dbReference type="ARBA" id="ARBA00022692"/>
    </source>
</evidence>
<reference evidence="16 17" key="1">
    <citation type="submission" date="2021-06" db="EMBL/GenBank/DDBJ databases">
        <title>Caerostris extrusa draft genome.</title>
        <authorList>
            <person name="Kono N."/>
            <person name="Arakawa K."/>
        </authorList>
    </citation>
    <scope>NUCLEOTIDE SEQUENCE [LARGE SCALE GENOMIC DNA]</scope>
</reference>
<keyword evidence="6" id="KW-0276">Fatty acid metabolism</keyword>
<comment type="domain">
    <text evidence="13">The histidine box domains are involved in binding the catalytic metal ions.</text>
</comment>
<feature type="transmembrane region" description="Helical" evidence="15">
    <location>
        <begin position="165"/>
        <end position="185"/>
    </location>
</feature>
<dbReference type="PANTHER" id="PTHR11351:SF31">
    <property type="entry name" value="DESATURASE 1, ISOFORM A-RELATED"/>
    <property type="match status" value="1"/>
</dbReference>
<keyword evidence="4 13" id="KW-0812">Transmembrane</keyword>
<dbReference type="PRINTS" id="PR00075">
    <property type="entry name" value="FACDDSATRASE"/>
</dbReference>
<comment type="caution">
    <text evidence="16">The sequence shown here is derived from an EMBL/GenBank/DDBJ whole genome shotgun (WGS) entry which is preliminary data.</text>
</comment>
<keyword evidence="9" id="KW-0408">Iron</keyword>
<dbReference type="PANTHER" id="PTHR11351">
    <property type="entry name" value="ACYL-COA DESATURASE"/>
    <property type="match status" value="1"/>
</dbReference>